<feature type="binding site" description="axial binding residue" evidence="7">
    <location>
        <position position="496"/>
    </location>
    <ligand>
        <name>heme</name>
        <dbReference type="ChEBI" id="CHEBI:30413"/>
    </ligand>
    <ligandPart>
        <name>Fe</name>
        <dbReference type="ChEBI" id="CHEBI:18248"/>
    </ligandPart>
</feature>
<name>A0A6A6DYU9_9PEZI</name>
<comment type="cofactor">
    <cofactor evidence="7">
        <name>heme</name>
        <dbReference type="ChEBI" id="CHEBI:30413"/>
    </cofactor>
</comment>
<protein>
    <submittedName>
        <fullName evidence="9">Cytochrome P450</fullName>
    </submittedName>
</protein>
<keyword evidence="8" id="KW-0472">Membrane</keyword>
<evidence type="ECO:0000256" key="5">
    <source>
        <dbReference type="ARBA" id="ARBA00023004"/>
    </source>
</evidence>
<dbReference type="GO" id="GO:0016705">
    <property type="term" value="F:oxidoreductase activity, acting on paired donors, with incorporation or reduction of molecular oxygen"/>
    <property type="evidence" value="ECO:0007669"/>
    <property type="project" value="InterPro"/>
</dbReference>
<dbReference type="PANTHER" id="PTHR24291:SF50">
    <property type="entry name" value="BIFUNCTIONAL ALBAFLAVENONE MONOOXYGENASE_TERPENE SYNTHASE"/>
    <property type="match status" value="1"/>
</dbReference>
<dbReference type="InterPro" id="IPR001128">
    <property type="entry name" value="Cyt_P450"/>
</dbReference>
<feature type="transmembrane region" description="Helical" evidence="8">
    <location>
        <begin position="44"/>
        <end position="63"/>
    </location>
</feature>
<keyword evidence="2 7" id="KW-0349">Heme</keyword>
<evidence type="ECO:0000256" key="4">
    <source>
        <dbReference type="ARBA" id="ARBA00023002"/>
    </source>
</evidence>
<accession>A0A6A6DYU9</accession>
<evidence type="ECO:0000256" key="7">
    <source>
        <dbReference type="PIRSR" id="PIRSR602401-1"/>
    </source>
</evidence>
<evidence type="ECO:0000313" key="9">
    <source>
        <dbReference type="EMBL" id="KAF2184213.1"/>
    </source>
</evidence>
<dbReference type="PANTHER" id="PTHR24291">
    <property type="entry name" value="CYTOCHROME P450 FAMILY 4"/>
    <property type="match status" value="1"/>
</dbReference>
<dbReference type="PRINTS" id="PR00385">
    <property type="entry name" value="P450"/>
</dbReference>
<evidence type="ECO:0000256" key="1">
    <source>
        <dbReference type="ARBA" id="ARBA00010617"/>
    </source>
</evidence>
<dbReference type="Proteomes" id="UP000800200">
    <property type="component" value="Unassembled WGS sequence"/>
</dbReference>
<dbReference type="GO" id="GO:0005506">
    <property type="term" value="F:iron ion binding"/>
    <property type="evidence" value="ECO:0007669"/>
    <property type="project" value="InterPro"/>
</dbReference>
<keyword evidence="4" id="KW-0560">Oxidoreductase</keyword>
<dbReference type="Gene3D" id="1.10.630.10">
    <property type="entry name" value="Cytochrome P450"/>
    <property type="match status" value="1"/>
</dbReference>
<dbReference type="Pfam" id="PF00067">
    <property type="entry name" value="p450"/>
    <property type="match status" value="1"/>
</dbReference>
<dbReference type="GO" id="GO:0004497">
    <property type="term" value="F:monooxygenase activity"/>
    <property type="evidence" value="ECO:0007669"/>
    <property type="project" value="UniProtKB-KW"/>
</dbReference>
<keyword evidence="8" id="KW-0812">Transmembrane</keyword>
<gene>
    <name evidence="9" type="ORF">K469DRAFT_667448</name>
</gene>
<dbReference type="OrthoDB" id="1470350at2759"/>
<keyword evidence="8" id="KW-1133">Transmembrane helix</keyword>
<keyword evidence="3 7" id="KW-0479">Metal-binding</keyword>
<evidence type="ECO:0000313" key="10">
    <source>
        <dbReference type="Proteomes" id="UP000800200"/>
    </source>
</evidence>
<dbReference type="AlphaFoldDB" id="A0A6A6DYU9"/>
<evidence type="ECO:0000256" key="6">
    <source>
        <dbReference type="ARBA" id="ARBA00023033"/>
    </source>
</evidence>
<dbReference type="SUPFAM" id="SSF48264">
    <property type="entry name" value="Cytochrome P450"/>
    <property type="match status" value="1"/>
</dbReference>
<dbReference type="InterPro" id="IPR002401">
    <property type="entry name" value="Cyt_P450_E_grp-I"/>
</dbReference>
<dbReference type="PRINTS" id="PR00463">
    <property type="entry name" value="EP450I"/>
</dbReference>
<sequence length="574" mass="65626">MGNLVLGTVACIFTATVCLKLSTWRKNYKAAEKAGFRTFYSPVYYADLWWLVLHTFLVPYLELLPKSWKQPWLPLAQLWRIWHVGHKPFEEVGSDTIILAAPNGKVLWTCDPSVVKQLYSSPTAQNPVKTLKPFLDVWGPIISTVEGEEWKVHRRIISYGLNPSTYATVWKEAIHQTNGLIDCWIRNGSVIPVVQYWTSRIILYILSSVLFNRRLDWKEQPENSRFPSRGYQVDFETALFTVVARFGLIAVLPRVLLKLPIKGFREAHDALTALTEYMQDMRSRTIDRIDEVASKPTKSLLESIVFAGTPGPHQNEARTLSEESVLGNLFLTLMAGHDTVANTLAFTLLLLTIYPEYQKEIQMELDHRLGDRPQGQCSIEREYPILQKGFLGAVLKESMRVYSVIEFGIKVTVERTVVNDSKGEQHTIPKDTTCFINFPAAFQNHSVWPQREISPERRAELHNSHAIDFDPGRWLGDLAQVNTDSYFPFAMGSRNCPGKPFAEIELVAILATLLKTYSIELVVDEDTLRNANGDQKLAWENARDEAFRKLEDNVMVNFNVHMTKELPIRITRRD</sequence>
<dbReference type="EMBL" id="ML994639">
    <property type="protein sequence ID" value="KAF2184213.1"/>
    <property type="molecule type" value="Genomic_DNA"/>
</dbReference>
<keyword evidence="6" id="KW-0503">Monooxygenase</keyword>
<reference evidence="9" key="1">
    <citation type="journal article" date="2020" name="Stud. Mycol.">
        <title>101 Dothideomycetes genomes: a test case for predicting lifestyles and emergence of pathogens.</title>
        <authorList>
            <person name="Haridas S."/>
            <person name="Albert R."/>
            <person name="Binder M."/>
            <person name="Bloem J."/>
            <person name="Labutti K."/>
            <person name="Salamov A."/>
            <person name="Andreopoulos B."/>
            <person name="Baker S."/>
            <person name="Barry K."/>
            <person name="Bills G."/>
            <person name="Bluhm B."/>
            <person name="Cannon C."/>
            <person name="Castanera R."/>
            <person name="Culley D."/>
            <person name="Daum C."/>
            <person name="Ezra D."/>
            <person name="Gonzalez J."/>
            <person name="Henrissat B."/>
            <person name="Kuo A."/>
            <person name="Liang C."/>
            <person name="Lipzen A."/>
            <person name="Lutzoni F."/>
            <person name="Magnuson J."/>
            <person name="Mondo S."/>
            <person name="Nolan M."/>
            <person name="Ohm R."/>
            <person name="Pangilinan J."/>
            <person name="Park H.-J."/>
            <person name="Ramirez L."/>
            <person name="Alfaro M."/>
            <person name="Sun H."/>
            <person name="Tritt A."/>
            <person name="Yoshinaga Y."/>
            <person name="Zwiers L.-H."/>
            <person name="Turgeon B."/>
            <person name="Goodwin S."/>
            <person name="Spatafora J."/>
            <person name="Crous P."/>
            <person name="Grigoriev I."/>
        </authorList>
    </citation>
    <scope>NUCLEOTIDE SEQUENCE</scope>
    <source>
        <strain evidence="9">CBS 207.26</strain>
    </source>
</reference>
<evidence type="ECO:0000256" key="3">
    <source>
        <dbReference type="ARBA" id="ARBA00022723"/>
    </source>
</evidence>
<organism evidence="9 10">
    <name type="scientific">Zopfia rhizophila CBS 207.26</name>
    <dbReference type="NCBI Taxonomy" id="1314779"/>
    <lineage>
        <taxon>Eukaryota</taxon>
        <taxon>Fungi</taxon>
        <taxon>Dikarya</taxon>
        <taxon>Ascomycota</taxon>
        <taxon>Pezizomycotina</taxon>
        <taxon>Dothideomycetes</taxon>
        <taxon>Dothideomycetes incertae sedis</taxon>
        <taxon>Zopfiaceae</taxon>
        <taxon>Zopfia</taxon>
    </lineage>
</organism>
<dbReference type="InterPro" id="IPR036396">
    <property type="entry name" value="Cyt_P450_sf"/>
</dbReference>
<keyword evidence="5 7" id="KW-0408">Iron</keyword>
<proteinExistence type="inferred from homology"/>
<dbReference type="GO" id="GO:0020037">
    <property type="term" value="F:heme binding"/>
    <property type="evidence" value="ECO:0007669"/>
    <property type="project" value="InterPro"/>
</dbReference>
<dbReference type="InterPro" id="IPR050196">
    <property type="entry name" value="Cytochrome_P450_Monoox"/>
</dbReference>
<keyword evidence="10" id="KW-1185">Reference proteome</keyword>
<comment type="similarity">
    <text evidence="1">Belongs to the cytochrome P450 family.</text>
</comment>
<evidence type="ECO:0000256" key="8">
    <source>
        <dbReference type="SAM" id="Phobius"/>
    </source>
</evidence>
<evidence type="ECO:0000256" key="2">
    <source>
        <dbReference type="ARBA" id="ARBA00022617"/>
    </source>
</evidence>